<feature type="non-terminal residue" evidence="2">
    <location>
        <position position="1"/>
    </location>
</feature>
<gene>
    <name evidence="2" type="ORF">M9458_032043</name>
</gene>
<dbReference type="EMBL" id="JAMKFB020000016">
    <property type="protein sequence ID" value="KAL0171732.1"/>
    <property type="molecule type" value="Genomic_DNA"/>
</dbReference>
<organism evidence="2 3">
    <name type="scientific">Cirrhinus mrigala</name>
    <name type="common">Mrigala</name>
    <dbReference type="NCBI Taxonomy" id="683832"/>
    <lineage>
        <taxon>Eukaryota</taxon>
        <taxon>Metazoa</taxon>
        <taxon>Chordata</taxon>
        <taxon>Craniata</taxon>
        <taxon>Vertebrata</taxon>
        <taxon>Euteleostomi</taxon>
        <taxon>Actinopterygii</taxon>
        <taxon>Neopterygii</taxon>
        <taxon>Teleostei</taxon>
        <taxon>Ostariophysi</taxon>
        <taxon>Cypriniformes</taxon>
        <taxon>Cyprinidae</taxon>
        <taxon>Labeoninae</taxon>
        <taxon>Labeonini</taxon>
        <taxon>Cirrhinus</taxon>
    </lineage>
</organism>
<feature type="region of interest" description="Disordered" evidence="1">
    <location>
        <begin position="44"/>
        <end position="63"/>
    </location>
</feature>
<proteinExistence type="predicted"/>
<accession>A0ABD0PD75</accession>
<name>A0ABD0PD75_CIRMR</name>
<feature type="non-terminal residue" evidence="2">
    <location>
        <position position="63"/>
    </location>
</feature>
<evidence type="ECO:0000313" key="3">
    <source>
        <dbReference type="Proteomes" id="UP001529510"/>
    </source>
</evidence>
<sequence>KNPEEDCSTRTLSWEPGQLLLTLYVIRSMEQLLPFFNLLSQDFSSKGNSRSGPYHSPTPRDGP</sequence>
<keyword evidence="3" id="KW-1185">Reference proteome</keyword>
<dbReference type="Proteomes" id="UP001529510">
    <property type="component" value="Unassembled WGS sequence"/>
</dbReference>
<evidence type="ECO:0000256" key="1">
    <source>
        <dbReference type="SAM" id="MobiDB-lite"/>
    </source>
</evidence>
<protein>
    <submittedName>
        <fullName evidence="2">Uncharacterized protein</fullName>
    </submittedName>
</protein>
<dbReference type="AlphaFoldDB" id="A0ABD0PD75"/>
<reference evidence="2 3" key="1">
    <citation type="submission" date="2024-05" db="EMBL/GenBank/DDBJ databases">
        <title>Genome sequencing and assembly of Indian major carp, Cirrhinus mrigala (Hamilton, 1822).</title>
        <authorList>
            <person name="Mohindra V."/>
            <person name="Chowdhury L.M."/>
            <person name="Lal K."/>
            <person name="Jena J.K."/>
        </authorList>
    </citation>
    <scope>NUCLEOTIDE SEQUENCE [LARGE SCALE GENOMIC DNA]</scope>
    <source>
        <strain evidence="2">CM1030</strain>
        <tissue evidence="2">Blood</tissue>
    </source>
</reference>
<comment type="caution">
    <text evidence="2">The sequence shown here is derived from an EMBL/GenBank/DDBJ whole genome shotgun (WGS) entry which is preliminary data.</text>
</comment>
<evidence type="ECO:0000313" key="2">
    <source>
        <dbReference type="EMBL" id="KAL0171732.1"/>
    </source>
</evidence>